<comment type="caution">
    <text evidence="4">The sequence shown here is derived from an EMBL/GenBank/DDBJ whole genome shotgun (WGS) entry which is preliminary data.</text>
</comment>
<dbReference type="PROSITE" id="PS50158">
    <property type="entry name" value="ZF_CCHC"/>
    <property type="match status" value="1"/>
</dbReference>
<proteinExistence type="predicted"/>
<feature type="compositionally biased region" description="Polar residues" evidence="2">
    <location>
        <begin position="61"/>
        <end position="72"/>
    </location>
</feature>
<evidence type="ECO:0000256" key="1">
    <source>
        <dbReference type="PROSITE-ProRule" id="PRU00047"/>
    </source>
</evidence>
<evidence type="ECO:0000259" key="3">
    <source>
        <dbReference type="PROSITE" id="PS50158"/>
    </source>
</evidence>
<dbReference type="SUPFAM" id="SSF57756">
    <property type="entry name" value="Retrovirus zinc finger-like domains"/>
    <property type="match status" value="1"/>
</dbReference>
<dbReference type="SMART" id="SM00343">
    <property type="entry name" value="ZnF_C2HC"/>
    <property type="match status" value="2"/>
</dbReference>
<dbReference type="GO" id="GO:0008270">
    <property type="term" value="F:zinc ion binding"/>
    <property type="evidence" value="ECO:0007669"/>
    <property type="project" value="UniProtKB-KW"/>
</dbReference>
<dbReference type="InterPro" id="IPR001878">
    <property type="entry name" value="Znf_CCHC"/>
</dbReference>
<evidence type="ECO:0000256" key="2">
    <source>
        <dbReference type="SAM" id="MobiDB-lite"/>
    </source>
</evidence>
<reference evidence="4" key="2">
    <citation type="submission" date="2020-11" db="EMBL/GenBank/DDBJ databases">
        <authorList>
            <person name="McCartney M.A."/>
            <person name="Auch B."/>
            <person name="Kono T."/>
            <person name="Mallez S."/>
            <person name="Becker A."/>
            <person name="Gohl D.M."/>
            <person name="Silverstein K.A.T."/>
            <person name="Koren S."/>
            <person name="Bechman K.B."/>
            <person name="Herman A."/>
            <person name="Abrahante J.E."/>
            <person name="Garbe J."/>
        </authorList>
    </citation>
    <scope>NUCLEOTIDE SEQUENCE</scope>
    <source>
        <strain evidence="4">Duluth1</strain>
        <tissue evidence="4">Whole animal</tissue>
    </source>
</reference>
<keyword evidence="5" id="KW-1185">Reference proteome</keyword>
<reference evidence="4" key="1">
    <citation type="journal article" date="2019" name="bioRxiv">
        <title>The Genome of the Zebra Mussel, Dreissena polymorpha: A Resource for Invasive Species Research.</title>
        <authorList>
            <person name="McCartney M.A."/>
            <person name="Auch B."/>
            <person name="Kono T."/>
            <person name="Mallez S."/>
            <person name="Zhang Y."/>
            <person name="Obille A."/>
            <person name="Becker A."/>
            <person name="Abrahante J.E."/>
            <person name="Garbe J."/>
            <person name="Badalamenti J.P."/>
            <person name="Herman A."/>
            <person name="Mangelson H."/>
            <person name="Liachko I."/>
            <person name="Sullivan S."/>
            <person name="Sone E.D."/>
            <person name="Koren S."/>
            <person name="Silverstein K.A.T."/>
            <person name="Beckman K.B."/>
            <person name="Gohl D.M."/>
        </authorList>
    </citation>
    <scope>NUCLEOTIDE SEQUENCE</scope>
    <source>
        <strain evidence="4">Duluth1</strain>
        <tissue evidence="4">Whole animal</tissue>
    </source>
</reference>
<feature type="domain" description="CCHC-type" evidence="3">
    <location>
        <begin position="78"/>
        <end position="95"/>
    </location>
</feature>
<evidence type="ECO:0000313" key="5">
    <source>
        <dbReference type="Proteomes" id="UP000828390"/>
    </source>
</evidence>
<keyword evidence="1" id="KW-0479">Metal-binding</keyword>
<name>A0A9D4RM75_DREPO</name>
<accession>A0A9D4RM75</accession>
<dbReference type="InterPro" id="IPR036875">
    <property type="entry name" value="Znf_CCHC_sf"/>
</dbReference>
<dbReference type="AlphaFoldDB" id="A0A9D4RM75"/>
<dbReference type="Gene3D" id="4.10.60.10">
    <property type="entry name" value="Zinc finger, CCHC-type"/>
    <property type="match status" value="2"/>
</dbReference>
<organism evidence="4 5">
    <name type="scientific">Dreissena polymorpha</name>
    <name type="common">Zebra mussel</name>
    <name type="synonym">Mytilus polymorpha</name>
    <dbReference type="NCBI Taxonomy" id="45954"/>
    <lineage>
        <taxon>Eukaryota</taxon>
        <taxon>Metazoa</taxon>
        <taxon>Spiralia</taxon>
        <taxon>Lophotrochozoa</taxon>
        <taxon>Mollusca</taxon>
        <taxon>Bivalvia</taxon>
        <taxon>Autobranchia</taxon>
        <taxon>Heteroconchia</taxon>
        <taxon>Euheterodonta</taxon>
        <taxon>Imparidentia</taxon>
        <taxon>Neoheterodontei</taxon>
        <taxon>Myida</taxon>
        <taxon>Dreissenoidea</taxon>
        <taxon>Dreissenidae</taxon>
        <taxon>Dreissena</taxon>
    </lineage>
</organism>
<keyword evidence="1" id="KW-0863">Zinc-finger</keyword>
<evidence type="ECO:0000313" key="4">
    <source>
        <dbReference type="EMBL" id="KAH3872458.1"/>
    </source>
</evidence>
<keyword evidence="1" id="KW-0862">Zinc</keyword>
<dbReference type="EMBL" id="JAIWYP010000002">
    <property type="protein sequence ID" value="KAH3872458.1"/>
    <property type="molecule type" value="Genomic_DNA"/>
</dbReference>
<dbReference type="GO" id="GO:0003676">
    <property type="term" value="F:nucleic acid binding"/>
    <property type="evidence" value="ECO:0007669"/>
    <property type="project" value="InterPro"/>
</dbReference>
<sequence>MEDFEKRFCCLEEKVNMIADKLEKLSSIPRRRSSPSPSRSPSEMIGYKCNTKGHLQRECPNKQSSSGENRSLSPEGERRCFNCQNTGHWWKDCPELQSVAKKDKQVSFVDSDLNSSGSESEA</sequence>
<dbReference type="Pfam" id="PF00098">
    <property type="entry name" value="zf-CCHC"/>
    <property type="match status" value="2"/>
</dbReference>
<protein>
    <recommendedName>
        <fullName evidence="3">CCHC-type domain-containing protein</fullName>
    </recommendedName>
</protein>
<feature type="region of interest" description="Disordered" evidence="2">
    <location>
        <begin position="25"/>
        <end position="76"/>
    </location>
</feature>
<gene>
    <name evidence="4" type="ORF">DPMN_035674</name>
</gene>
<dbReference type="Proteomes" id="UP000828390">
    <property type="component" value="Unassembled WGS sequence"/>
</dbReference>